<dbReference type="GO" id="GO:0003677">
    <property type="term" value="F:DNA binding"/>
    <property type="evidence" value="ECO:0007669"/>
    <property type="project" value="UniProtKB-KW"/>
</dbReference>
<accession>A0A0G1VGM3</accession>
<dbReference type="Pfam" id="PF01367">
    <property type="entry name" value="5_3_exonuc"/>
    <property type="match status" value="1"/>
</dbReference>
<proteinExistence type="predicted"/>
<keyword evidence="2" id="KW-0378">Hydrolase</keyword>
<evidence type="ECO:0000256" key="2">
    <source>
        <dbReference type="ARBA" id="ARBA00022801"/>
    </source>
</evidence>
<dbReference type="AlphaFoldDB" id="A0A0G1VGM3"/>
<sequence length="288" mass="32321">MKTLLLIDSNALIHRFFHALPPFTAPDGQPTNALYGVAGVLLKIYKEHQPDYIAAAFDRPEKTFREEEFKEYKIQRPPTATELVGQIIKAHDVFSWFGIKTLEIPKFEADDIIATLTEKFRKEPDLKIIILSGDLDNLQLVEDDKVVVQFIKTGVTETVIYNEKAVGERYGLKPAQLVDYKGLVGDVSDNIPGAKGVGPKTATPLLKEFGTVEEIFDNISIINKAAAKKLEGQKEIALLSKKLATMRRDAPIEIKNLDEIQSKPLDKNILSEEFTKLGFKSLVERLEK</sequence>
<dbReference type="Proteomes" id="UP000034682">
    <property type="component" value="Unassembled WGS sequence"/>
</dbReference>
<dbReference type="EMBL" id="LCOK01000003">
    <property type="protein sequence ID" value="KKU77338.1"/>
    <property type="molecule type" value="Genomic_DNA"/>
</dbReference>
<reference evidence="5 6" key="1">
    <citation type="journal article" date="2015" name="Nature">
        <title>rRNA introns, odd ribosomes, and small enigmatic genomes across a large radiation of phyla.</title>
        <authorList>
            <person name="Brown C.T."/>
            <person name="Hug L.A."/>
            <person name="Thomas B.C."/>
            <person name="Sharon I."/>
            <person name="Castelle C.J."/>
            <person name="Singh A."/>
            <person name="Wilkins M.J."/>
            <person name="Williams K.H."/>
            <person name="Banfield J.F."/>
        </authorList>
    </citation>
    <scope>NUCLEOTIDE SEQUENCE [LARGE SCALE GENOMIC DNA]</scope>
</reference>
<comment type="caution">
    <text evidence="5">The sequence shown here is derived from an EMBL/GenBank/DDBJ whole genome shotgun (WGS) entry which is preliminary data.</text>
</comment>
<evidence type="ECO:0000259" key="4">
    <source>
        <dbReference type="SMART" id="SM00475"/>
    </source>
</evidence>
<evidence type="ECO:0000313" key="6">
    <source>
        <dbReference type="Proteomes" id="UP000034682"/>
    </source>
</evidence>
<gene>
    <name evidence="5" type="ORF">UY02_C0003G0003</name>
</gene>
<evidence type="ECO:0000313" key="5">
    <source>
        <dbReference type="EMBL" id="KKU77338.1"/>
    </source>
</evidence>
<dbReference type="GO" id="GO:0017108">
    <property type="term" value="F:5'-flap endonuclease activity"/>
    <property type="evidence" value="ECO:0007669"/>
    <property type="project" value="InterPro"/>
</dbReference>
<dbReference type="SMART" id="SM00279">
    <property type="entry name" value="HhH2"/>
    <property type="match status" value="1"/>
</dbReference>
<protein>
    <submittedName>
        <fullName evidence="5">Polymerase protein</fullName>
    </submittedName>
</protein>
<keyword evidence="3" id="KW-0238">DNA-binding</keyword>
<dbReference type="SMART" id="SM00475">
    <property type="entry name" value="53EXOc"/>
    <property type="match status" value="1"/>
</dbReference>
<dbReference type="PANTHER" id="PTHR42646">
    <property type="entry name" value="FLAP ENDONUCLEASE XNI"/>
    <property type="match status" value="1"/>
</dbReference>
<dbReference type="GO" id="GO:0008409">
    <property type="term" value="F:5'-3' exonuclease activity"/>
    <property type="evidence" value="ECO:0007669"/>
    <property type="project" value="InterPro"/>
</dbReference>
<dbReference type="Gene3D" id="3.40.50.1010">
    <property type="entry name" value="5'-nuclease"/>
    <property type="match status" value="1"/>
</dbReference>
<organism evidence="5 6">
    <name type="scientific">Candidatus Giovannonibacteria bacterium GW2011_GWB1_47_6b</name>
    <dbReference type="NCBI Taxonomy" id="1618655"/>
    <lineage>
        <taxon>Bacteria</taxon>
        <taxon>Candidatus Giovannoniibacteriota</taxon>
    </lineage>
</organism>
<dbReference type="InterPro" id="IPR002421">
    <property type="entry name" value="5-3_exonuclease"/>
</dbReference>
<dbReference type="FunFam" id="1.10.150.20:FF:000003">
    <property type="entry name" value="DNA polymerase I"/>
    <property type="match status" value="1"/>
</dbReference>
<dbReference type="InterPro" id="IPR036279">
    <property type="entry name" value="5-3_exonuclease_C_sf"/>
</dbReference>
<dbReference type="PATRIC" id="fig|1618655.3.peg.57"/>
<dbReference type="InterPro" id="IPR029060">
    <property type="entry name" value="PIN-like_dom_sf"/>
</dbReference>
<dbReference type="CDD" id="cd09859">
    <property type="entry name" value="PIN_53EXO"/>
    <property type="match status" value="1"/>
</dbReference>
<dbReference type="Gene3D" id="1.10.150.20">
    <property type="entry name" value="5' to 3' exonuclease, C-terminal subdomain"/>
    <property type="match status" value="1"/>
</dbReference>
<dbReference type="SUPFAM" id="SSF47807">
    <property type="entry name" value="5' to 3' exonuclease, C-terminal subdomain"/>
    <property type="match status" value="1"/>
</dbReference>
<dbReference type="PANTHER" id="PTHR42646:SF2">
    <property type="entry name" value="5'-3' EXONUCLEASE FAMILY PROTEIN"/>
    <property type="match status" value="1"/>
</dbReference>
<keyword evidence="1" id="KW-0540">Nuclease</keyword>
<feature type="domain" description="5'-3' exonuclease" evidence="4">
    <location>
        <begin position="1"/>
        <end position="260"/>
    </location>
</feature>
<dbReference type="SUPFAM" id="SSF88723">
    <property type="entry name" value="PIN domain-like"/>
    <property type="match status" value="1"/>
</dbReference>
<evidence type="ECO:0000256" key="3">
    <source>
        <dbReference type="ARBA" id="ARBA00023125"/>
    </source>
</evidence>
<dbReference type="InterPro" id="IPR020046">
    <property type="entry name" value="5-3_exonucl_a-hlix_arch_N"/>
</dbReference>
<dbReference type="GO" id="GO:0033567">
    <property type="term" value="P:DNA replication, Okazaki fragment processing"/>
    <property type="evidence" value="ECO:0007669"/>
    <property type="project" value="InterPro"/>
</dbReference>
<dbReference type="Pfam" id="PF02739">
    <property type="entry name" value="5_3_exonuc_N"/>
    <property type="match status" value="1"/>
</dbReference>
<dbReference type="InterPro" id="IPR008918">
    <property type="entry name" value="HhH2"/>
</dbReference>
<name>A0A0G1VGM3_9BACT</name>
<dbReference type="InterPro" id="IPR038969">
    <property type="entry name" value="FEN"/>
</dbReference>
<evidence type="ECO:0000256" key="1">
    <source>
        <dbReference type="ARBA" id="ARBA00022722"/>
    </source>
</evidence>
<dbReference type="InterPro" id="IPR020045">
    <property type="entry name" value="DNA_polI_H3TH"/>
</dbReference>
<dbReference type="CDD" id="cd09898">
    <property type="entry name" value="H3TH_53EXO"/>
    <property type="match status" value="1"/>
</dbReference>